<name>A0A170QBR0_9ZZZZ</name>
<evidence type="ECO:0000259" key="2">
    <source>
        <dbReference type="Pfam" id="PF00582"/>
    </source>
</evidence>
<evidence type="ECO:0000313" key="3">
    <source>
        <dbReference type="EMBL" id="CUV08191.1"/>
    </source>
</evidence>
<proteinExistence type="inferred from homology"/>
<evidence type="ECO:0000256" key="1">
    <source>
        <dbReference type="ARBA" id="ARBA00008791"/>
    </source>
</evidence>
<dbReference type="InterPro" id="IPR006016">
    <property type="entry name" value="UspA"/>
</dbReference>
<protein>
    <recommendedName>
        <fullName evidence="2">UspA domain-containing protein</fullName>
    </recommendedName>
</protein>
<reference evidence="3" key="1">
    <citation type="submission" date="2015-10" db="EMBL/GenBank/DDBJ databases">
        <authorList>
            <person name="Gilbert D.G."/>
        </authorList>
    </citation>
    <scope>NUCLEOTIDE SEQUENCE</scope>
</reference>
<sequence length="294" mass="33098">MKILIAVSSKEYSGPTLSVGMNISRAFKAPTTIVDVGEKINEFSTKDVGMAHERIESWDFYRPGVDVLEWAFDYLADKEFIERSDIEAGFPKNTLVDIGGNRCEVYLKGTVCDNVNLILRNGDIIAELKDEVQKHHYDVTIIGGSQKRRMAHDLIQYIDSSIFVVNKYDLNQKYKILIAVDDSPNTRKAVKYGTRVSQAFNVPVEMITISKIDEFGDGYTNAANWAKKFLRRSNISFGHQFLVGDPVQVIYEIAGDNHIIVMGSSTQNPLLKFFKGSKPLNVMETCKCPILIVK</sequence>
<dbReference type="PANTHER" id="PTHR46268">
    <property type="entry name" value="STRESS RESPONSE PROTEIN NHAX"/>
    <property type="match status" value="1"/>
</dbReference>
<dbReference type="EMBL" id="FAXC01000020">
    <property type="protein sequence ID" value="CUV08191.1"/>
    <property type="molecule type" value="Genomic_DNA"/>
</dbReference>
<dbReference type="CDD" id="cd00293">
    <property type="entry name" value="USP-like"/>
    <property type="match status" value="1"/>
</dbReference>
<feature type="domain" description="UspA" evidence="2">
    <location>
        <begin position="175"/>
        <end position="294"/>
    </location>
</feature>
<accession>A0A170QBR0</accession>
<dbReference type="PRINTS" id="PR01438">
    <property type="entry name" value="UNVRSLSTRESS"/>
</dbReference>
<dbReference type="AlphaFoldDB" id="A0A170QBR0"/>
<comment type="similarity">
    <text evidence="1">Belongs to the universal stress protein A family.</text>
</comment>
<dbReference type="InterPro" id="IPR006015">
    <property type="entry name" value="Universal_stress_UspA"/>
</dbReference>
<dbReference type="Gene3D" id="3.40.50.12370">
    <property type="match status" value="1"/>
</dbReference>
<dbReference type="SUPFAM" id="SSF52402">
    <property type="entry name" value="Adenine nucleotide alpha hydrolases-like"/>
    <property type="match status" value="1"/>
</dbReference>
<dbReference type="Pfam" id="PF00582">
    <property type="entry name" value="Usp"/>
    <property type="match status" value="1"/>
</dbReference>
<dbReference type="PANTHER" id="PTHR46268:SF15">
    <property type="entry name" value="UNIVERSAL STRESS PROTEIN HP_0031"/>
    <property type="match status" value="1"/>
</dbReference>
<organism evidence="3">
    <name type="scientific">hydrothermal vent metagenome</name>
    <dbReference type="NCBI Taxonomy" id="652676"/>
    <lineage>
        <taxon>unclassified sequences</taxon>
        <taxon>metagenomes</taxon>
        <taxon>ecological metagenomes</taxon>
    </lineage>
</organism>
<gene>
    <name evidence="3" type="ORF">MGWOODY_Mmi1610</name>
</gene>